<protein>
    <submittedName>
        <fullName evidence="2">Uncharacterized protein</fullName>
    </submittedName>
</protein>
<accession>A0AAP9DT95</accession>
<gene>
    <name evidence="2" type="ORF">FLT43_09930</name>
    <name evidence="1" type="ORF">M5W83_20190</name>
</gene>
<proteinExistence type="predicted"/>
<dbReference type="EMBL" id="JAMDMM010000039">
    <property type="protein sequence ID" value="MCY9609473.1"/>
    <property type="molecule type" value="Genomic_DNA"/>
</dbReference>
<dbReference type="Proteomes" id="UP000315377">
    <property type="component" value="Chromosome"/>
</dbReference>
<reference evidence="1 4" key="2">
    <citation type="submission" date="2022-05" db="EMBL/GenBank/DDBJ databases">
        <title>Genome Sequencing of Bee-Associated Microbes.</title>
        <authorList>
            <person name="Dunlap C."/>
        </authorList>
    </citation>
    <scope>NUCLEOTIDE SEQUENCE [LARGE SCALE GENOMIC DNA]</scope>
    <source>
        <strain evidence="1 4">NRRL B-14613</strain>
    </source>
</reference>
<dbReference type="GeneID" id="76996284"/>
<dbReference type="EMBL" id="CP041405">
    <property type="protein sequence ID" value="QDM43784.1"/>
    <property type="molecule type" value="Genomic_DNA"/>
</dbReference>
<name>A0AAP9DT95_PANTH</name>
<reference evidence="2 3" key="1">
    <citation type="submission" date="2019-07" db="EMBL/GenBank/DDBJ databases">
        <title>Paenibacillus thiaminolyticus NRRL B-4156.</title>
        <authorList>
            <person name="Hehnly C."/>
            <person name="Zhang L."/>
        </authorList>
    </citation>
    <scope>NUCLEOTIDE SEQUENCE [LARGE SCALE GENOMIC DNA]</scope>
    <source>
        <strain evidence="2 3">NRRL B-4156</strain>
    </source>
</reference>
<dbReference type="Proteomes" id="UP001209276">
    <property type="component" value="Unassembled WGS sequence"/>
</dbReference>
<evidence type="ECO:0000313" key="2">
    <source>
        <dbReference type="EMBL" id="QDM43784.1"/>
    </source>
</evidence>
<evidence type="ECO:0000313" key="3">
    <source>
        <dbReference type="Proteomes" id="UP000315377"/>
    </source>
</evidence>
<evidence type="ECO:0000313" key="1">
    <source>
        <dbReference type="EMBL" id="MCY9609473.1"/>
    </source>
</evidence>
<keyword evidence="4" id="KW-1185">Reference proteome</keyword>
<evidence type="ECO:0000313" key="4">
    <source>
        <dbReference type="Proteomes" id="UP001209276"/>
    </source>
</evidence>
<dbReference type="RefSeq" id="WP_087445040.1">
    <property type="nucleotide sequence ID" value="NZ_CABMNB010000047.1"/>
</dbReference>
<sequence>MMMPGGLLLWGRFTGTYAGLQGGEEMHNAEMSHEYPDHTLRFRVQYALVLLRERDPGSKMEAMAQVERIRDG</sequence>
<dbReference type="AlphaFoldDB" id="A0AAP9DT95"/>
<organism evidence="2 3">
    <name type="scientific">Paenibacillus thiaminolyticus</name>
    <name type="common">Bacillus thiaminolyticus</name>
    <dbReference type="NCBI Taxonomy" id="49283"/>
    <lineage>
        <taxon>Bacteria</taxon>
        <taxon>Bacillati</taxon>
        <taxon>Bacillota</taxon>
        <taxon>Bacilli</taxon>
        <taxon>Bacillales</taxon>
        <taxon>Paenibacillaceae</taxon>
        <taxon>Paenibacillus</taxon>
    </lineage>
</organism>